<protein>
    <recommendedName>
        <fullName evidence="4">NfeD-like C-terminal domain-containing protein</fullName>
    </recommendedName>
</protein>
<dbReference type="Proteomes" id="UP000070371">
    <property type="component" value="Chromosome"/>
</dbReference>
<keyword evidence="1" id="KW-0812">Transmembrane</keyword>
<dbReference type="KEGG" id="hat:RC74_05125"/>
<keyword evidence="1" id="KW-0472">Membrane</keyword>
<dbReference type="OrthoDB" id="7745385at2"/>
<dbReference type="STRING" id="1579316.RC74_05125"/>
<reference evidence="2 3" key="1">
    <citation type="submission" date="2016-02" db="EMBL/GenBank/DDBJ databases">
        <title>Complete genome sequence of Halocynthiibacter arcticus PAMC 20958t from arctic marine sediment.</title>
        <authorList>
            <person name="Lee Y.M."/>
            <person name="Baek K."/>
            <person name="Lee H.K."/>
            <person name="Shin S.C."/>
        </authorList>
    </citation>
    <scope>NUCLEOTIDE SEQUENCE [LARGE SCALE GENOMIC DNA]</scope>
    <source>
        <strain evidence="2">PAMC 20958</strain>
    </source>
</reference>
<dbReference type="RefSeq" id="WP_039001178.1">
    <property type="nucleotide sequence ID" value="NZ_CP014327.1"/>
</dbReference>
<feature type="transmembrane region" description="Helical" evidence="1">
    <location>
        <begin position="28"/>
        <end position="46"/>
    </location>
</feature>
<dbReference type="AlphaFoldDB" id="A0A126UXE9"/>
<evidence type="ECO:0000313" key="3">
    <source>
        <dbReference type="Proteomes" id="UP000070371"/>
    </source>
</evidence>
<keyword evidence="3" id="KW-1185">Reference proteome</keyword>
<organism evidence="2 3">
    <name type="scientific">Falsihalocynthiibacter arcticus</name>
    <dbReference type="NCBI Taxonomy" id="1579316"/>
    <lineage>
        <taxon>Bacteria</taxon>
        <taxon>Pseudomonadati</taxon>
        <taxon>Pseudomonadota</taxon>
        <taxon>Alphaproteobacteria</taxon>
        <taxon>Rhodobacterales</taxon>
        <taxon>Roseobacteraceae</taxon>
        <taxon>Falsihalocynthiibacter</taxon>
    </lineage>
</organism>
<accession>A0A126UXE9</accession>
<evidence type="ECO:0000256" key="1">
    <source>
        <dbReference type="SAM" id="Phobius"/>
    </source>
</evidence>
<sequence length="89" mass="9867">MNWTDWWVWMAAGVALAILEVILPGAIFLGFAVGAFMVGLLFLLGIPLGGVYTTFLVFAVISALAWFVLRRYLGVRKGQIKTFDKDIND</sequence>
<proteinExistence type="predicted"/>
<evidence type="ECO:0008006" key="4">
    <source>
        <dbReference type="Google" id="ProtNLM"/>
    </source>
</evidence>
<name>A0A126UXE9_9RHOB</name>
<keyword evidence="1" id="KW-1133">Transmembrane helix</keyword>
<evidence type="ECO:0000313" key="2">
    <source>
        <dbReference type="EMBL" id="AML50742.1"/>
    </source>
</evidence>
<dbReference type="EMBL" id="CP014327">
    <property type="protein sequence ID" value="AML50742.1"/>
    <property type="molecule type" value="Genomic_DNA"/>
</dbReference>
<gene>
    <name evidence="2" type="ORF">RC74_05125</name>
</gene>
<feature type="transmembrane region" description="Helical" evidence="1">
    <location>
        <begin position="52"/>
        <end position="69"/>
    </location>
</feature>